<organism evidence="2">
    <name type="scientific">Menopon gallinae</name>
    <name type="common">poultry shaft louse</name>
    <dbReference type="NCBI Taxonomy" id="328185"/>
    <lineage>
        <taxon>Eukaryota</taxon>
        <taxon>Metazoa</taxon>
        <taxon>Ecdysozoa</taxon>
        <taxon>Arthropoda</taxon>
        <taxon>Hexapoda</taxon>
        <taxon>Insecta</taxon>
        <taxon>Pterygota</taxon>
        <taxon>Neoptera</taxon>
        <taxon>Paraneoptera</taxon>
        <taxon>Psocodea</taxon>
        <taxon>Troctomorpha</taxon>
        <taxon>Phthiraptera</taxon>
        <taxon>Amblycera</taxon>
        <taxon>Menoponidae</taxon>
        <taxon>Menopon</taxon>
    </lineage>
</organism>
<dbReference type="AlphaFoldDB" id="A0AAW2I2G3"/>
<dbReference type="EMBL" id="JARGDH010000002">
    <property type="protein sequence ID" value="KAL0276349.1"/>
    <property type="molecule type" value="Genomic_DNA"/>
</dbReference>
<accession>A0AAW2I2G3</accession>
<sequence length="88" mass="9866">MSKIFVSFFLLMVLQVLVTEGEDTSQKGKAPGCPEGMVRDGNGKCVANLKYSIPTSDLLKTCSYGYERNRHGICQRWTYKSPSIRISE</sequence>
<reference evidence="2" key="1">
    <citation type="journal article" date="2024" name="Gigascience">
        <title>Chromosome-level genome of the poultry shaft louse Menopon gallinae provides insight into the host-switching and adaptive evolution of parasitic lice.</title>
        <authorList>
            <person name="Xu Y."/>
            <person name="Ma L."/>
            <person name="Liu S."/>
            <person name="Liang Y."/>
            <person name="Liu Q."/>
            <person name="He Z."/>
            <person name="Tian L."/>
            <person name="Duan Y."/>
            <person name="Cai W."/>
            <person name="Li H."/>
            <person name="Song F."/>
        </authorList>
    </citation>
    <scope>NUCLEOTIDE SEQUENCE</scope>
    <source>
        <strain evidence="2">Cailab_2023a</strain>
    </source>
</reference>
<feature type="chain" id="PRO_5043677179" description="Secreted protein" evidence="1">
    <location>
        <begin position="22"/>
        <end position="88"/>
    </location>
</feature>
<feature type="signal peptide" evidence="1">
    <location>
        <begin position="1"/>
        <end position="21"/>
    </location>
</feature>
<gene>
    <name evidence="2" type="ORF">PYX00_003939</name>
</gene>
<comment type="caution">
    <text evidence="2">The sequence shown here is derived from an EMBL/GenBank/DDBJ whole genome shotgun (WGS) entry which is preliminary data.</text>
</comment>
<proteinExistence type="predicted"/>
<keyword evidence="1" id="KW-0732">Signal</keyword>
<protein>
    <recommendedName>
        <fullName evidence="3">Secreted protein</fullName>
    </recommendedName>
</protein>
<evidence type="ECO:0000256" key="1">
    <source>
        <dbReference type="SAM" id="SignalP"/>
    </source>
</evidence>
<evidence type="ECO:0008006" key="3">
    <source>
        <dbReference type="Google" id="ProtNLM"/>
    </source>
</evidence>
<evidence type="ECO:0000313" key="2">
    <source>
        <dbReference type="EMBL" id="KAL0276349.1"/>
    </source>
</evidence>
<name>A0AAW2I2G3_9NEOP</name>